<dbReference type="Proteomes" id="UP000046947">
    <property type="component" value="Unassembled WGS sequence"/>
</dbReference>
<name>A0A655JP18_MYCTX</name>
<gene>
    <name evidence="1" type="ORF">ERS007688_03934</name>
    <name evidence="2" type="ORF">ERS007720_04346</name>
</gene>
<dbReference type="EMBL" id="CSAJ01000899">
    <property type="protein sequence ID" value="COX34992.1"/>
    <property type="molecule type" value="Genomic_DNA"/>
</dbReference>
<sequence>MLLGLGDESLQRGLQRRVPQPVVDQFGPALVGLAFEPAQLTLQGDVFEFGVRGDQHHRAGRLVDLAALDAHQPILHDVEAPDTLRSGAAVELLDRRQHRHRLAVDGHRHAAFEADDHLVGDPPVDRGVFGVGVDVLGWGIPQVL</sequence>
<proteinExistence type="predicted"/>
<organism evidence="2 3">
    <name type="scientific">Mycobacterium tuberculosis</name>
    <dbReference type="NCBI Taxonomy" id="1773"/>
    <lineage>
        <taxon>Bacteria</taxon>
        <taxon>Bacillati</taxon>
        <taxon>Actinomycetota</taxon>
        <taxon>Actinomycetes</taxon>
        <taxon>Mycobacteriales</taxon>
        <taxon>Mycobacteriaceae</taxon>
        <taxon>Mycobacterium</taxon>
        <taxon>Mycobacterium tuberculosis complex</taxon>
    </lineage>
</organism>
<accession>A0A655JP18</accession>
<dbReference type="EMBL" id="CFOH01000983">
    <property type="protein sequence ID" value="CFE75944.1"/>
    <property type="molecule type" value="Genomic_DNA"/>
</dbReference>
<evidence type="ECO:0000313" key="2">
    <source>
        <dbReference type="EMBL" id="COX34992.1"/>
    </source>
</evidence>
<evidence type="ECO:0000313" key="3">
    <source>
        <dbReference type="Proteomes" id="UP000044938"/>
    </source>
</evidence>
<evidence type="ECO:0000313" key="1">
    <source>
        <dbReference type="EMBL" id="CFE75944.1"/>
    </source>
</evidence>
<reference evidence="3 4" key="1">
    <citation type="submission" date="2015-03" db="EMBL/GenBank/DDBJ databases">
        <authorList>
            <consortium name="Pathogen Informatics"/>
        </authorList>
    </citation>
    <scope>NUCLEOTIDE SEQUENCE [LARGE SCALE GENOMIC DNA]</scope>
    <source>
        <strain evidence="1 4">H09601792</strain>
        <strain evidence="2 3">M09401471</strain>
    </source>
</reference>
<dbReference type="Proteomes" id="UP000044938">
    <property type="component" value="Unassembled WGS sequence"/>
</dbReference>
<dbReference type="AlphaFoldDB" id="A0A655JP18"/>
<evidence type="ECO:0000313" key="4">
    <source>
        <dbReference type="Proteomes" id="UP000046947"/>
    </source>
</evidence>
<protein>
    <submittedName>
        <fullName evidence="2">Uncharacterized protein</fullName>
    </submittedName>
</protein>